<dbReference type="Pfam" id="PF03544">
    <property type="entry name" value="TonB_C"/>
    <property type="match status" value="1"/>
</dbReference>
<evidence type="ECO:0000256" key="8">
    <source>
        <dbReference type="ARBA" id="ARBA00022989"/>
    </source>
</evidence>
<keyword evidence="7" id="KW-0653">Protein transport</keyword>
<dbReference type="GO" id="GO:0098797">
    <property type="term" value="C:plasma membrane protein complex"/>
    <property type="evidence" value="ECO:0007669"/>
    <property type="project" value="TreeGrafter"/>
</dbReference>
<name>A0AAE3MZC7_9HYPH</name>
<evidence type="ECO:0000256" key="3">
    <source>
        <dbReference type="ARBA" id="ARBA00022448"/>
    </source>
</evidence>
<feature type="region of interest" description="Disordered" evidence="10">
    <location>
        <begin position="292"/>
        <end position="313"/>
    </location>
</feature>
<organism evidence="13 14">
    <name type="scientific">Ectorhizobium quercum</name>
    <dbReference type="NCBI Taxonomy" id="2965071"/>
    <lineage>
        <taxon>Bacteria</taxon>
        <taxon>Pseudomonadati</taxon>
        <taxon>Pseudomonadota</taxon>
        <taxon>Alphaproteobacteria</taxon>
        <taxon>Hyphomicrobiales</taxon>
        <taxon>Rhizobiaceae</taxon>
        <taxon>Ectorhizobium</taxon>
    </lineage>
</organism>
<dbReference type="AlphaFoldDB" id="A0AAE3MZC7"/>
<keyword evidence="3" id="KW-0813">Transport</keyword>
<dbReference type="GO" id="GO:0031992">
    <property type="term" value="F:energy transducer activity"/>
    <property type="evidence" value="ECO:0007669"/>
    <property type="project" value="TreeGrafter"/>
</dbReference>
<feature type="domain" description="TonB C-terminal" evidence="12">
    <location>
        <begin position="225"/>
        <end position="313"/>
    </location>
</feature>
<gene>
    <name evidence="13" type="ORF">NOF55_02530</name>
</gene>
<feature type="compositionally biased region" description="Acidic residues" evidence="10">
    <location>
        <begin position="85"/>
        <end position="144"/>
    </location>
</feature>
<feature type="compositionally biased region" description="Basic and acidic residues" evidence="10">
    <location>
        <begin position="155"/>
        <end position="183"/>
    </location>
</feature>
<keyword evidence="4" id="KW-1003">Cell membrane</keyword>
<evidence type="ECO:0000256" key="9">
    <source>
        <dbReference type="ARBA" id="ARBA00023136"/>
    </source>
</evidence>
<dbReference type="Proteomes" id="UP001208771">
    <property type="component" value="Unassembled WGS sequence"/>
</dbReference>
<dbReference type="GO" id="GO:0015031">
    <property type="term" value="P:protein transport"/>
    <property type="evidence" value="ECO:0007669"/>
    <property type="project" value="UniProtKB-KW"/>
</dbReference>
<evidence type="ECO:0000256" key="6">
    <source>
        <dbReference type="ARBA" id="ARBA00022692"/>
    </source>
</evidence>
<dbReference type="PANTHER" id="PTHR33446:SF2">
    <property type="entry name" value="PROTEIN TONB"/>
    <property type="match status" value="1"/>
</dbReference>
<dbReference type="NCBIfam" id="TIGR01352">
    <property type="entry name" value="tonB_Cterm"/>
    <property type="match status" value="1"/>
</dbReference>
<dbReference type="Gene3D" id="3.30.1150.10">
    <property type="match status" value="1"/>
</dbReference>
<dbReference type="EMBL" id="JANFPI010000001">
    <property type="protein sequence ID" value="MCX8995972.1"/>
    <property type="molecule type" value="Genomic_DNA"/>
</dbReference>
<dbReference type="InterPro" id="IPR006260">
    <property type="entry name" value="TonB/TolA_C"/>
</dbReference>
<comment type="similarity">
    <text evidence="2">Belongs to the TonB family.</text>
</comment>
<evidence type="ECO:0000256" key="10">
    <source>
        <dbReference type="SAM" id="MobiDB-lite"/>
    </source>
</evidence>
<keyword evidence="8 11" id="KW-1133">Transmembrane helix</keyword>
<evidence type="ECO:0000256" key="11">
    <source>
        <dbReference type="SAM" id="Phobius"/>
    </source>
</evidence>
<keyword evidence="5" id="KW-0997">Cell inner membrane</keyword>
<dbReference type="GO" id="GO:0055085">
    <property type="term" value="P:transmembrane transport"/>
    <property type="evidence" value="ECO:0007669"/>
    <property type="project" value="InterPro"/>
</dbReference>
<evidence type="ECO:0000256" key="5">
    <source>
        <dbReference type="ARBA" id="ARBA00022519"/>
    </source>
</evidence>
<dbReference type="PROSITE" id="PS52015">
    <property type="entry name" value="TONB_CTD"/>
    <property type="match status" value="1"/>
</dbReference>
<dbReference type="RefSeq" id="WP_306409735.1">
    <property type="nucleotide sequence ID" value="NZ_JANFPI010000001.1"/>
</dbReference>
<dbReference type="SUPFAM" id="SSF74653">
    <property type="entry name" value="TolA/TonB C-terminal domain"/>
    <property type="match status" value="1"/>
</dbReference>
<evidence type="ECO:0000313" key="13">
    <source>
        <dbReference type="EMBL" id="MCX8995972.1"/>
    </source>
</evidence>
<proteinExistence type="inferred from homology"/>
<reference evidence="13" key="1">
    <citation type="submission" date="2022-07" db="EMBL/GenBank/DDBJ databases">
        <title>Ectorhizobium quercum gen.nov., sp. nov.</title>
        <authorList>
            <person name="Ma T."/>
            <person name="Li Y."/>
        </authorList>
    </citation>
    <scope>NUCLEOTIDE SEQUENCE</scope>
    <source>
        <strain evidence="13">BDR2-2</strain>
    </source>
</reference>
<comment type="subcellular location">
    <subcellularLocation>
        <location evidence="1">Cell inner membrane</location>
        <topology evidence="1">Single-pass membrane protein</topology>
        <orientation evidence="1">Periplasmic side</orientation>
    </subcellularLocation>
</comment>
<evidence type="ECO:0000256" key="7">
    <source>
        <dbReference type="ARBA" id="ARBA00022927"/>
    </source>
</evidence>
<evidence type="ECO:0000259" key="12">
    <source>
        <dbReference type="PROSITE" id="PS52015"/>
    </source>
</evidence>
<dbReference type="InterPro" id="IPR037682">
    <property type="entry name" value="TonB_C"/>
</dbReference>
<feature type="region of interest" description="Disordered" evidence="10">
    <location>
        <begin position="66"/>
        <end position="225"/>
    </location>
</feature>
<evidence type="ECO:0000256" key="2">
    <source>
        <dbReference type="ARBA" id="ARBA00006555"/>
    </source>
</evidence>
<feature type="compositionally biased region" description="Low complexity" evidence="10">
    <location>
        <begin position="211"/>
        <end position="222"/>
    </location>
</feature>
<dbReference type="PANTHER" id="PTHR33446">
    <property type="entry name" value="PROTEIN TONB-RELATED"/>
    <property type="match status" value="1"/>
</dbReference>
<evidence type="ECO:0000256" key="4">
    <source>
        <dbReference type="ARBA" id="ARBA00022475"/>
    </source>
</evidence>
<keyword evidence="14" id="KW-1185">Reference proteome</keyword>
<feature type="transmembrane region" description="Helical" evidence="11">
    <location>
        <begin position="20"/>
        <end position="40"/>
    </location>
</feature>
<evidence type="ECO:0000256" key="1">
    <source>
        <dbReference type="ARBA" id="ARBA00004383"/>
    </source>
</evidence>
<accession>A0AAE3MZC7</accession>
<feature type="compositionally biased region" description="Polar residues" evidence="10">
    <location>
        <begin position="201"/>
        <end position="210"/>
    </location>
</feature>
<comment type="caution">
    <text evidence="13">The sequence shown here is derived from an EMBL/GenBank/DDBJ whole genome shotgun (WGS) entry which is preliminary data.</text>
</comment>
<dbReference type="InterPro" id="IPR051045">
    <property type="entry name" value="TonB-dependent_transducer"/>
</dbReference>
<keyword evidence="9 11" id="KW-0472">Membrane</keyword>
<protein>
    <submittedName>
        <fullName evidence="13">Energy transducer TonB</fullName>
    </submittedName>
</protein>
<evidence type="ECO:0000313" key="14">
    <source>
        <dbReference type="Proteomes" id="UP001208771"/>
    </source>
</evidence>
<keyword evidence="6 11" id="KW-0812">Transmembrane</keyword>
<sequence length="313" mass="34448">MNTLHNGTSRGVRAAETVLWTSAAMITLTLHVGAAAWLIYERPAEPVEADAPAAIMIEMAAEPEAINTEDDQVSPDQETVAESQPVEEQETPVEEPPEEIVETEPEPVEEVAEAEPQETEPEPVEEIVEEEIEPVEEQVAELENVEVPIPVARPRPPEEKPKVERPREIVKKEEPKKQVEERRKRPQPASQAAVESKARAKQSNRNAARESSSGGLFSSSASPARWKSRLMAHIERRKKYPGGARSRGERGVVHIRFRIDDSGNVLSASLVRSSGFSELDNEVLSLVRRASPVPAPPPGASKTITVPIRFDKG</sequence>